<dbReference type="SUPFAM" id="SSF160240">
    <property type="entry name" value="Cation efflux protein cytoplasmic domain-like"/>
    <property type="match status" value="1"/>
</dbReference>
<dbReference type="InterPro" id="IPR002524">
    <property type="entry name" value="Cation_efflux"/>
</dbReference>
<feature type="transmembrane region" description="Helical" evidence="7">
    <location>
        <begin position="119"/>
        <end position="139"/>
    </location>
</feature>
<proteinExistence type="inferred from homology"/>
<comment type="subcellular location">
    <subcellularLocation>
        <location evidence="1">Membrane</location>
        <topology evidence="1">Multi-pass membrane protein</topology>
    </subcellularLocation>
</comment>
<feature type="transmembrane region" description="Helical" evidence="7">
    <location>
        <begin position="173"/>
        <end position="199"/>
    </location>
</feature>
<comment type="caution">
    <text evidence="10">The sequence shown here is derived from an EMBL/GenBank/DDBJ whole genome shotgun (WGS) entry which is preliminary data.</text>
</comment>
<organism evidence="10 11">
    <name type="scientific">Parafannyhessea umbonata</name>
    <dbReference type="NCBI Taxonomy" id="604330"/>
    <lineage>
        <taxon>Bacteria</taxon>
        <taxon>Bacillati</taxon>
        <taxon>Actinomycetota</taxon>
        <taxon>Coriobacteriia</taxon>
        <taxon>Coriobacteriales</taxon>
        <taxon>Atopobiaceae</taxon>
        <taxon>Parafannyhessea</taxon>
    </lineage>
</organism>
<evidence type="ECO:0000256" key="6">
    <source>
        <dbReference type="ARBA" id="ARBA00023136"/>
    </source>
</evidence>
<keyword evidence="5 7" id="KW-1133">Transmembrane helix</keyword>
<evidence type="ECO:0000256" key="3">
    <source>
        <dbReference type="ARBA" id="ARBA00022448"/>
    </source>
</evidence>
<evidence type="ECO:0000259" key="9">
    <source>
        <dbReference type="Pfam" id="PF16916"/>
    </source>
</evidence>
<gene>
    <name evidence="10" type="ORF">SAMN05216447_10331</name>
</gene>
<name>A0A1H6IJ90_9ACTN</name>
<evidence type="ECO:0000256" key="7">
    <source>
        <dbReference type="SAM" id="Phobius"/>
    </source>
</evidence>
<dbReference type="Pfam" id="PF16916">
    <property type="entry name" value="ZT_dimer"/>
    <property type="match status" value="1"/>
</dbReference>
<keyword evidence="3" id="KW-0813">Transport</keyword>
<dbReference type="RefSeq" id="WP_078687366.1">
    <property type="nucleotide sequence ID" value="NZ_FNWT01000003.1"/>
</dbReference>
<accession>A0A1H6IJ90</accession>
<dbReference type="InterPro" id="IPR027469">
    <property type="entry name" value="Cation_efflux_TMD_sf"/>
</dbReference>
<keyword evidence="6 7" id="KW-0472">Membrane</keyword>
<dbReference type="Proteomes" id="UP000199135">
    <property type="component" value="Unassembled WGS sequence"/>
</dbReference>
<evidence type="ECO:0000313" key="10">
    <source>
        <dbReference type="EMBL" id="SEH47016.1"/>
    </source>
</evidence>
<dbReference type="InterPro" id="IPR058533">
    <property type="entry name" value="Cation_efflux_TM"/>
</dbReference>
<feature type="domain" description="Cation efflux protein cytoplasmic" evidence="9">
    <location>
        <begin position="224"/>
        <end position="286"/>
    </location>
</feature>
<keyword evidence="4 7" id="KW-0812">Transmembrane</keyword>
<dbReference type="InterPro" id="IPR036837">
    <property type="entry name" value="Cation_efflux_CTD_sf"/>
</dbReference>
<reference evidence="10 11" key="1">
    <citation type="submission" date="2016-10" db="EMBL/GenBank/DDBJ databases">
        <authorList>
            <person name="Varghese N."/>
            <person name="Submissions S."/>
        </authorList>
    </citation>
    <scope>NUCLEOTIDE SEQUENCE [LARGE SCALE GENOMIC DNA]</scope>
    <source>
        <strain evidence="10 11">WCP15</strain>
    </source>
</reference>
<dbReference type="SUPFAM" id="SSF161111">
    <property type="entry name" value="Cation efflux protein transmembrane domain-like"/>
    <property type="match status" value="1"/>
</dbReference>
<evidence type="ECO:0000313" key="11">
    <source>
        <dbReference type="Proteomes" id="UP000199135"/>
    </source>
</evidence>
<dbReference type="PANTHER" id="PTHR43840:SF50">
    <property type="entry name" value="MANGANESE EFFLUX SYSTEM PROTEIN MNES"/>
    <property type="match status" value="1"/>
</dbReference>
<keyword evidence="11" id="KW-1185">Reference proteome</keyword>
<evidence type="ECO:0000256" key="1">
    <source>
        <dbReference type="ARBA" id="ARBA00004141"/>
    </source>
</evidence>
<dbReference type="EMBL" id="FNWT01000003">
    <property type="protein sequence ID" value="SEH47016.1"/>
    <property type="molecule type" value="Genomic_DNA"/>
</dbReference>
<evidence type="ECO:0000256" key="2">
    <source>
        <dbReference type="ARBA" id="ARBA00008114"/>
    </source>
</evidence>
<evidence type="ECO:0000256" key="4">
    <source>
        <dbReference type="ARBA" id="ARBA00022692"/>
    </source>
</evidence>
<dbReference type="Gene3D" id="3.30.70.1350">
    <property type="entry name" value="Cation efflux protein, cytoplasmic domain"/>
    <property type="match status" value="1"/>
</dbReference>
<protein>
    <submittedName>
        <fullName evidence="10">Cation diffusion facilitator family transporter</fullName>
    </submittedName>
</protein>
<evidence type="ECO:0000259" key="8">
    <source>
        <dbReference type="Pfam" id="PF01545"/>
    </source>
</evidence>
<feature type="transmembrane region" description="Helical" evidence="7">
    <location>
        <begin position="88"/>
        <end position="107"/>
    </location>
</feature>
<dbReference type="Pfam" id="PF01545">
    <property type="entry name" value="Cation_efflux"/>
    <property type="match status" value="1"/>
</dbReference>
<comment type="similarity">
    <text evidence="2">Belongs to the cation diffusion facilitator (CDF) transporter (TC 2.A.4) family.</text>
</comment>
<evidence type="ECO:0000256" key="5">
    <source>
        <dbReference type="ARBA" id="ARBA00022989"/>
    </source>
</evidence>
<dbReference type="InterPro" id="IPR050291">
    <property type="entry name" value="CDF_Transporter"/>
</dbReference>
<dbReference type="Gene3D" id="1.20.1510.10">
    <property type="entry name" value="Cation efflux protein transmembrane domain"/>
    <property type="match status" value="1"/>
</dbReference>
<dbReference type="PANTHER" id="PTHR43840">
    <property type="entry name" value="MITOCHONDRIAL METAL TRANSPORTER 1-RELATED"/>
    <property type="match status" value="1"/>
</dbReference>
<dbReference type="InterPro" id="IPR027470">
    <property type="entry name" value="Cation_efflux_CTD"/>
</dbReference>
<feature type="transmembrane region" description="Helical" evidence="7">
    <location>
        <begin position="21"/>
        <end position="42"/>
    </location>
</feature>
<feature type="domain" description="Cation efflux protein transmembrane" evidence="8">
    <location>
        <begin position="22"/>
        <end position="214"/>
    </location>
</feature>
<sequence length="377" mass="40661">MTKGTEAGQAERRNRTIVRTSVVGILANVFLATFKAAVGLTANSVAIVMDAVNNLSDAASSVITIVGTKLAGREPDQKHPFGYGRVEYLSAMVISLLVLYAGVTALAESVKRILVPEEPDYGATSLVIIAVAVVVKIVLGRYVKSVGERVGSGSLVNSGEDAMLDSAISASTLVAASVFLFFHVSLEAWLGAIIALVIIKSGLEMLQETLSSILGQRADAGLAREIKATVTSYPEVTGAYDLVLHDYGPNAYNGSVHIEVPDTLSADELDKLIRAITVDVAQRHNVILTAIGVYSVNTKDPEAVVARKKVAEIVRDHPDVIQMHGFYLDKDEKTLRFDIVVDFAAKDRNQVYRDIHEKAQREFPGYSLQITLDTDFS</sequence>
<dbReference type="NCBIfam" id="TIGR01297">
    <property type="entry name" value="CDF"/>
    <property type="match status" value="1"/>
</dbReference>